<feature type="transmembrane region" description="Helical" evidence="7">
    <location>
        <begin position="265"/>
        <end position="287"/>
    </location>
</feature>
<feature type="transmembrane region" description="Helical" evidence="7">
    <location>
        <begin position="12"/>
        <end position="30"/>
    </location>
</feature>
<dbReference type="Gene3D" id="1.10.3720.10">
    <property type="entry name" value="MetI-like"/>
    <property type="match status" value="1"/>
</dbReference>
<dbReference type="PANTHER" id="PTHR30193:SF37">
    <property type="entry name" value="INNER MEMBRANE ABC TRANSPORTER PERMEASE PROTEIN YCJO"/>
    <property type="match status" value="1"/>
</dbReference>
<gene>
    <name evidence="9" type="ORF">FVP60_04645</name>
</gene>
<reference evidence="9 10" key="1">
    <citation type="submission" date="2019-08" db="EMBL/GenBank/DDBJ databases">
        <authorList>
            <person name="Dong K."/>
        </authorList>
    </citation>
    <scope>NUCLEOTIDE SEQUENCE [LARGE SCALE GENOMIC DNA]</scope>
    <source>
        <strain evidence="9 10">M4-8</strain>
    </source>
</reference>
<comment type="caution">
    <text evidence="9">The sequence shown here is derived from an EMBL/GenBank/DDBJ whole genome shotgun (WGS) entry which is preliminary data.</text>
</comment>
<evidence type="ECO:0000256" key="7">
    <source>
        <dbReference type="RuleBase" id="RU363032"/>
    </source>
</evidence>
<dbReference type="GO" id="GO:0005886">
    <property type="term" value="C:plasma membrane"/>
    <property type="evidence" value="ECO:0007669"/>
    <property type="project" value="UniProtKB-SubCell"/>
</dbReference>
<sequence length="295" mass="32657">MHTRRYRLAGLLWTLPALIAVVGILIYPLVQNVRLSFHTWSVFAPDEVFIGLENYVRAVADPVFWTALLNNVAYAIVSLIFQIGVALALAAVLDQFIARRFQGFFRSVYFLPATLSITITSVLFTFIYHPEVGILNSALDFLGLEGLKHVWLGDPTTAMGAVIAMSQWQWTGYNAILLLVAIQRIPREYYEASSLDGAGRIRQFFTITVPLSRDMITVLSITVISNAFLVFNEVTVMTNGGPNNSTQVLGTLIYQNAFRNDDMGYAAALGTVVLIVTVVIGIVQVILSGRKQVTY</sequence>
<dbReference type="OrthoDB" id="145927at2"/>
<keyword evidence="10" id="KW-1185">Reference proteome</keyword>
<dbReference type="GO" id="GO:0055085">
    <property type="term" value="P:transmembrane transport"/>
    <property type="evidence" value="ECO:0007669"/>
    <property type="project" value="InterPro"/>
</dbReference>
<dbReference type="RefSeq" id="WP_147825060.1">
    <property type="nucleotide sequence ID" value="NZ_BAAARG010000001.1"/>
</dbReference>
<dbReference type="EMBL" id="VRSW01000001">
    <property type="protein sequence ID" value="TXK06251.1"/>
    <property type="molecule type" value="Genomic_DNA"/>
</dbReference>
<dbReference type="SUPFAM" id="SSF161098">
    <property type="entry name" value="MetI-like"/>
    <property type="match status" value="1"/>
</dbReference>
<dbReference type="AlphaFoldDB" id="A0A5C8HTA2"/>
<feature type="transmembrane region" description="Helical" evidence="7">
    <location>
        <begin position="72"/>
        <end position="96"/>
    </location>
</feature>
<evidence type="ECO:0000256" key="3">
    <source>
        <dbReference type="ARBA" id="ARBA00022475"/>
    </source>
</evidence>
<dbReference type="InterPro" id="IPR035906">
    <property type="entry name" value="MetI-like_sf"/>
</dbReference>
<keyword evidence="4 7" id="KW-0812">Transmembrane</keyword>
<evidence type="ECO:0000259" key="8">
    <source>
        <dbReference type="PROSITE" id="PS50928"/>
    </source>
</evidence>
<dbReference type="CDD" id="cd06261">
    <property type="entry name" value="TM_PBP2"/>
    <property type="match status" value="1"/>
</dbReference>
<dbReference type="InterPro" id="IPR051393">
    <property type="entry name" value="ABC_transporter_permease"/>
</dbReference>
<proteinExistence type="inferred from homology"/>
<dbReference type="Pfam" id="PF00528">
    <property type="entry name" value="BPD_transp_1"/>
    <property type="match status" value="1"/>
</dbReference>
<organism evidence="9 10">
    <name type="scientific">Microbacterium mitrae</name>
    <dbReference type="NCBI Taxonomy" id="664640"/>
    <lineage>
        <taxon>Bacteria</taxon>
        <taxon>Bacillati</taxon>
        <taxon>Actinomycetota</taxon>
        <taxon>Actinomycetes</taxon>
        <taxon>Micrococcales</taxon>
        <taxon>Microbacteriaceae</taxon>
        <taxon>Microbacterium</taxon>
    </lineage>
</organism>
<protein>
    <submittedName>
        <fullName evidence="9">Sugar ABC transporter permease</fullName>
    </submittedName>
</protein>
<feature type="domain" description="ABC transmembrane type-1" evidence="8">
    <location>
        <begin position="68"/>
        <end position="284"/>
    </location>
</feature>
<comment type="similarity">
    <text evidence="7">Belongs to the binding-protein-dependent transport system permease family.</text>
</comment>
<keyword evidence="2 7" id="KW-0813">Transport</keyword>
<evidence type="ECO:0000256" key="5">
    <source>
        <dbReference type="ARBA" id="ARBA00022989"/>
    </source>
</evidence>
<name>A0A5C8HTA2_9MICO</name>
<feature type="transmembrane region" description="Helical" evidence="7">
    <location>
        <begin position="108"/>
        <end position="128"/>
    </location>
</feature>
<keyword evidence="6 7" id="KW-0472">Membrane</keyword>
<dbReference type="InterPro" id="IPR000515">
    <property type="entry name" value="MetI-like"/>
</dbReference>
<evidence type="ECO:0000313" key="9">
    <source>
        <dbReference type="EMBL" id="TXK06251.1"/>
    </source>
</evidence>
<evidence type="ECO:0000256" key="4">
    <source>
        <dbReference type="ARBA" id="ARBA00022692"/>
    </source>
</evidence>
<evidence type="ECO:0000256" key="1">
    <source>
        <dbReference type="ARBA" id="ARBA00004651"/>
    </source>
</evidence>
<evidence type="ECO:0000256" key="6">
    <source>
        <dbReference type="ARBA" id="ARBA00023136"/>
    </source>
</evidence>
<accession>A0A5C8HTA2</accession>
<dbReference type="PANTHER" id="PTHR30193">
    <property type="entry name" value="ABC TRANSPORTER PERMEASE PROTEIN"/>
    <property type="match status" value="1"/>
</dbReference>
<keyword evidence="3" id="KW-1003">Cell membrane</keyword>
<keyword evidence="5 7" id="KW-1133">Transmembrane helix</keyword>
<dbReference type="Proteomes" id="UP000321196">
    <property type="component" value="Unassembled WGS sequence"/>
</dbReference>
<evidence type="ECO:0000256" key="2">
    <source>
        <dbReference type="ARBA" id="ARBA00022448"/>
    </source>
</evidence>
<evidence type="ECO:0000313" key="10">
    <source>
        <dbReference type="Proteomes" id="UP000321196"/>
    </source>
</evidence>
<comment type="subcellular location">
    <subcellularLocation>
        <location evidence="1 7">Cell membrane</location>
        <topology evidence="1 7">Multi-pass membrane protein</topology>
    </subcellularLocation>
</comment>
<dbReference type="PROSITE" id="PS50928">
    <property type="entry name" value="ABC_TM1"/>
    <property type="match status" value="1"/>
</dbReference>